<evidence type="ECO:0000313" key="2">
    <source>
        <dbReference type="EMBL" id="CAF0875728.1"/>
    </source>
</evidence>
<dbReference type="AlphaFoldDB" id="A0A819CF89"/>
<dbReference type="Proteomes" id="UP000663889">
    <property type="component" value="Unassembled WGS sequence"/>
</dbReference>
<name>A0A819CF89_9BILA</name>
<reference evidence="3" key="1">
    <citation type="submission" date="2021-02" db="EMBL/GenBank/DDBJ databases">
        <authorList>
            <person name="Nowell W R."/>
        </authorList>
    </citation>
    <scope>NUCLEOTIDE SEQUENCE</scope>
</reference>
<dbReference type="Proteomes" id="UP000663882">
    <property type="component" value="Unassembled WGS sequence"/>
</dbReference>
<dbReference type="EMBL" id="CAJNOO010000247">
    <property type="protein sequence ID" value="CAF0875728.1"/>
    <property type="molecule type" value="Genomic_DNA"/>
</dbReference>
<dbReference type="OrthoDB" id="5406275at2759"/>
<dbReference type="EMBL" id="CAJOAX010002755">
    <property type="protein sequence ID" value="CAF3817039.1"/>
    <property type="molecule type" value="Genomic_DNA"/>
</dbReference>
<comment type="caution">
    <text evidence="3">The sequence shown here is derived from an EMBL/GenBank/DDBJ whole genome shotgun (WGS) entry which is preliminary data.</text>
</comment>
<dbReference type="Proteomes" id="UP000663823">
    <property type="component" value="Unassembled WGS sequence"/>
</dbReference>
<dbReference type="PANTHER" id="PTHR33488">
    <property type="entry name" value="ZGC:162509"/>
    <property type="match status" value="1"/>
</dbReference>
<evidence type="ECO:0000313" key="3">
    <source>
        <dbReference type="EMBL" id="CAF3817039.1"/>
    </source>
</evidence>
<dbReference type="PANTHER" id="PTHR33488:SF2">
    <property type="entry name" value="EARLY ENDOSOME ANTIGEN 1-LIKE"/>
    <property type="match status" value="1"/>
</dbReference>
<evidence type="ECO:0000313" key="4">
    <source>
        <dbReference type="Proteomes" id="UP000663823"/>
    </source>
</evidence>
<proteinExistence type="predicted"/>
<accession>A0A819CF89</accession>
<evidence type="ECO:0000313" key="1">
    <source>
        <dbReference type="EMBL" id="CAF0861529.1"/>
    </source>
</evidence>
<protein>
    <submittedName>
        <fullName evidence="3">Uncharacterized protein</fullName>
    </submittedName>
</protein>
<gene>
    <name evidence="3" type="ORF">OTI717_LOCUS19176</name>
    <name evidence="2" type="ORF">RFH988_LOCUS7701</name>
    <name evidence="1" type="ORF">SEV965_LOCUS3644</name>
</gene>
<dbReference type="EMBL" id="CAJNOU010000095">
    <property type="protein sequence ID" value="CAF0861529.1"/>
    <property type="molecule type" value="Genomic_DNA"/>
</dbReference>
<sequence>MDQLQLNMQRIPTHVKVALRVLAEVKSPEKLQIQISKTLNSIRRIGSDCISLANDTHMAFSKVMNHLGEVIILTEVSKSLRENRLRQTEIELNVSQTWQTQLKELNNILKEHYESTIEDLRFAHVEYSRAVARRPSKFEKGLMRITGAVVKLINNAAKAFKRLTSGSRQSGSISTTLGDLTSGKVTLTTQNGKILLMAESFSDSIRNLIKIFNDVFYSTNNQTTGNSLQEMENILHEIETYTKLIGNSDIATNIIQPMIKRARNLSTIAIQLVKNNNIEQPVNRNETDRVLSELNTLIRDTKRIDAAAGLISDSSRVTSNSGDSFSSDNAEMAIQITERKLQDTQKRSEASRIELQKSIDEMSELVGKIAALDLTKMNYAELIDYMRQALSLLGTMRQTWARLVLFFSTVANQAEIALSGILSPFIKQAELGSTNGISFEERNFFIELLKDQSVNIHETSHSLFIMSRTYVDMSNEFLMARLAGLSLMFTAKNDDERKVLNNQLAFETKTTQEKVKALIEERKMVYLAMVETTRTKLKVYLESLGGPSVENQKAIEEASKLLNV</sequence>
<organism evidence="3 4">
    <name type="scientific">Rotaria sordida</name>
    <dbReference type="NCBI Taxonomy" id="392033"/>
    <lineage>
        <taxon>Eukaryota</taxon>
        <taxon>Metazoa</taxon>
        <taxon>Spiralia</taxon>
        <taxon>Gnathifera</taxon>
        <taxon>Rotifera</taxon>
        <taxon>Eurotatoria</taxon>
        <taxon>Bdelloidea</taxon>
        <taxon>Philodinida</taxon>
        <taxon>Philodinidae</taxon>
        <taxon>Rotaria</taxon>
    </lineage>
</organism>